<feature type="region of interest" description="Disordered" evidence="1">
    <location>
        <begin position="60"/>
        <end position="82"/>
    </location>
</feature>
<gene>
    <name evidence="2" type="ORF">PXEA_LOCUS6024</name>
</gene>
<sequence>MSTVCSGYTGLMEMMLREGNAQYSQARESEPRRYDDKATLYVLLKAGAPAVKVHWDRNRMKSVNQKDKKPTYSPMRQIGTGG</sequence>
<evidence type="ECO:0000313" key="3">
    <source>
        <dbReference type="Proteomes" id="UP000784294"/>
    </source>
</evidence>
<proteinExistence type="predicted"/>
<feature type="compositionally biased region" description="Basic and acidic residues" evidence="1">
    <location>
        <begin position="60"/>
        <end position="70"/>
    </location>
</feature>
<dbReference type="Proteomes" id="UP000784294">
    <property type="component" value="Unassembled WGS sequence"/>
</dbReference>
<dbReference type="EMBL" id="CAAALY010015191">
    <property type="protein sequence ID" value="VEL12584.1"/>
    <property type="molecule type" value="Genomic_DNA"/>
</dbReference>
<accession>A0A3S5CDP2</accession>
<comment type="caution">
    <text evidence="2">The sequence shown here is derived from an EMBL/GenBank/DDBJ whole genome shotgun (WGS) entry which is preliminary data.</text>
</comment>
<dbReference type="AlphaFoldDB" id="A0A3S5CDP2"/>
<evidence type="ECO:0000313" key="2">
    <source>
        <dbReference type="EMBL" id="VEL12584.1"/>
    </source>
</evidence>
<protein>
    <submittedName>
        <fullName evidence="2">Uncharacterized protein</fullName>
    </submittedName>
</protein>
<evidence type="ECO:0000256" key="1">
    <source>
        <dbReference type="SAM" id="MobiDB-lite"/>
    </source>
</evidence>
<organism evidence="2 3">
    <name type="scientific">Protopolystoma xenopodis</name>
    <dbReference type="NCBI Taxonomy" id="117903"/>
    <lineage>
        <taxon>Eukaryota</taxon>
        <taxon>Metazoa</taxon>
        <taxon>Spiralia</taxon>
        <taxon>Lophotrochozoa</taxon>
        <taxon>Platyhelminthes</taxon>
        <taxon>Monogenea</taxon>
        <taxon>Polyopisthocotylea</taxon>
        <taxon>Polystomatidea</taxon>
        <taxon>Polystomatidae</taxon>
        <taxon>Protopolystoma</taxon>
    </lineage>
</organism>
<name>A0A3S5CDP2_9PLAT</name>
<reference evidence="2" key="1">
    <citation type="submission" date="2018-11" db="EMBL/GenBank/DDBJ databases">
        <authorList>
            <consortium name="Pathogen Informatics"/>
        </authorList>
    </citation>
    <scope>NUCLEOTIDE SEQUENCE</scope>
</reference>
<keyword evidence="3" id="KW-1185">Reference proteome</keyword>